<dbReference type="InterPro" id="IPR027417">
    <property type="entry name" value="P-loop_NTPase"/>
</dbReference>
<dbReference type="EMBL" id="LBVO01000051">
    <property type="protein sequence ID" value="KKQ87514.1"/>
    <property type="molecule type" value="Genomic_DNA"/>
</dbReference>
<proteinExistence type="predicted"/>
<accession>A0A0G0NNM2</accession>
<dbReference type="AlphaFoldDB" id="A0A0G0NNM2"/>
<comment type="caution">
    <text evidence="1">The sequence shown here is derived from an EMBL/GenBank/DDBJ whole genome shotgun (WGS) entry which is preliminary data.</text>
</comment>
<dbReference type="Gene3D" id="3.40.50.300">
    <property type="entry name" value="P-loop containing nucleotide triphosphate hydrolases"/>
    <property type="match status" value="1"/>
</dbReference>
<dbReference type="Pfam" id="PF13189">
    <property type="entry name" value="Cytidylate_kin2"/>
    <property type="match status" value="1"/>
</dbReference>
<dbReference type="SUPFAM" id="SSF52540">
    <property type="entry name" value="P-loop containing nucleoside triphosphate hydrolases"/>
    <property type="match status" value="1"/>
</dbReference>
<gene>
    <name evidence="1" type="ORF">UT11_C0051G0007</name>
</gene>
<sequence>MEIKNNPFRLITVSGASGTGKSLLTKQLASILGWPIFSVSSLQRENAKKYHLSADQIHQLPKSVHQSVDQQMISTIKRKENKILESRLCGWQSRNYSDILRILCICDSRISSKRYASREKIPVKKARQEILDRDKNNLENYTELYKASDYLDPKYYQLVIDSSSQTPAQEVEAVIDFIKSK</sequence>
<evidence type="ECO:0000313" key="1">
    <source>
        <dbReference type="EMBL" id="KKQ87514.1"/>
    </source>
</evidence>
<name>A0A0G0NNM2_9BACT</name>
<reference evidence="1 2" key="1">
    <citation type="journal article" date="2015" name="Nature">
        <title>rRNA introns, odd ribosomes, and small enigmatic genomes across a large radiation of phyla.</title>
        <authorList>
            <person name="Brown C.T."/>
            <person name="Hug L.A."/>
            <person name="Thomas B.C."/>
            <person name="Sharon I."/>
            <person name="Castelle C.J."/>
            <person name="Singh A."/>
            <person name="Wilkins M.J."/>
            <person name="Williams K.H."/>
            <person name="Banfield J.F."/>
        </authorList>
    </citation>
    <scope>NUCLEOTIDE SEQUENCE [LARGE SCALE GENOMIC DNA]</scope>
</reference>
<protein>
    <recommendedName>
        <fullName evidence="3">(d)CMP kinase</fullName>
    </recommendedName>
</protein>
<evidence type="ECO:0000313" key="2">
    <source>
        <dbReference type="Proteomes" id="UP000033934"/>
    </source>
</evidence>
<organism evidence="1 2">
    <name type="scientific">Berkelbacteria bacterium GW2011_GWA2_38_9</name>
    <dbReference type="NCBI Taxonomy" id="1618334"/>
    <lineage>
        <taxon>Bacteria</taxon>
        <taxon>Candidatus Berkelbacteria</taxon>
    </lineage>
</organism>
<evidence type="ECO:0008006" key="3">
    <source>
        <dbReference type="Google" id="ProtNLM"/>
    </source>
</evidence>
<dbReference type="Proteomes" id="UP000033934">
    <property type="component" value="Unassembled WGS sequence"/>
</dbReference>